<evidence type="ECO:0000313" key="1">
    <source>
        <dbReference type="EMBL" id="CAG8488382.1"/>
    </source>
</evidence>
<protein>
    <submittedName>
        <fullName evidence="1">28948_t:CDS:1</fullName>
    </submittedName>
</protein>
<accession>A0ACA9KR81</accession>
<evidence type="ECO:0000313" key="2">
    <source>
        <dbReference type="Proteomes" id="UP000789920"/>
    </source>
</evidence>
<sequence>MENSFLLRKTQKEYEQSDEYSDSADEIDEQEFDNAIISMLRKNNS</sequence>
<dbReference type="EMBL" id="CAJVQC010001142">
    <property type="protein sequence ID" value="CAG8488382.1"/>
    <property type="molecule type" value="Genomic_DNA"/>
</dbReference>
<gene>
    <name evidence="1" type="ORF">RPERSI_LOCUS1277</name>
</gene>
<reference evidence="1" key="1">
    <citation type="submission" date="2021-06" db="EMBL/GenBank/DDBJ databases">
        <authorList>
            <person name="Kallberg Y."/>
            <person name="Tangrot J."/>
            <person name="Rosling A."/>
        </authorList>
    </citation>
    <scope>NUCLEOTIDE SEQUENCE</scope>
    <source>
        <strain evidence="1">MA461A</strain>
    </source>
</reference>
<proteinExistence type="predicted"/>
<keyword evidence="2" id="KW-1185">Reference proteome</keyword>
<dbReference type="Proteomes" id="UP000789920">
    <property type="component" value="Unassembled WGS sequence"/>
</dbReference>
<feature type="non-terminal residue" evidence="1">
    <location>
        <position position="45"/>
    </location>
</feature>
<name>A0ACA9KR81_9GLOM</name>
<organism evidence="1 2">
    <name type="scientific">Racocetra persica</name>
    <dbReference type="NCBI Taxonomy" id="160502"/>
    <lineage>
        <taxon>Eukaryota</taxon>
        <taxon>Fungi</taxon>
        <taxon>Fungi incertae sedis</taxon>
        <taxon>Mucoromycota</taxon>
        <taxon>Glomeromycotina</taxon>
        <taxon>Glomeromycetes</taxon>
        <taxon>Diversisporales</taxon>
        <taxon>Gigasporaceae</taxon>
        <taxon>Racocetra</taxon>
    </lineage>
</organism>
<comment type="caution">
    <text evidence="1">The sequence shown here is derived from an EMBL/GenBank/DDBJ whole genome shotgun (WGS) entry which is preliminary data.</text>
</comment>